<organism evidence="1">
    <name type="scientific">Anguilla anguilla</name>
    <name type="common">European freshwater eel</name>
    <name type="synonym">Muraena anguilla</name>
    <dbReference type="NCBI Taxonomy" id="7936"/>
    <lineage>
        <taxon>Eukaryota</taxon>
        <taxon>Metazoa</taxon>
        <taxon>Chordata</taxon>
        <taxon>Craniata</taxon>
        <taxon>Vertebrata</taxon>
        <taxon>Euteleostomi</taxon>
        <taxon>Actinopterygii</taxon>
        <taxon>Neopterygii</taxon>
        <taxon>Teleostei</taxon>
        <taxon>Anguilliformes</taxon>
        <taxon>Anguillidae</taxon>
        <taxon>Anguilla</taxon>
    </lineage>
</organism>
<proteinExistence type="predicted"/>
<evidence type="ECO:0000313" key="1">
    <source>
        <dbReference type="EMBL" id="JAI08095.1"/>
    </source>
</evidence>
<protein>
    <submittedName>
        <fullName evidence="1">Uncharacterized protein</fullName>
    </submittedName>
</protein>
<name>A0A0E9XZL8_ANGAN</name>
<accession>A0A0E9XZL8</accession>
<sequence>MRMRAPLILSPQQSPLLVMVTEVIVYTCSRSTLHQELATPQVWVQDPW</sequence>
<reference evidence="1" key="2">
    <citation type="journal article" date="2015" name="Fish Shellfish Immunol.">
        <title>Early steps in the European eel (Anguilla anguilla)-Vibrio vulnificus interaction in the gills: Role of the RtxA13 toxin.</title>
        <authorList>
            <person name="Callol A."/>
            <person name="Pajuelo D."/>
            <person name="Ebbesson L."/>
            <person name="Teles M."/>
            <person name="MacKenzie S."/>
            <person name="Amaro C."/>
        </authorList>
    </citation>
    <scope>NUCLEOTIDE SEQUENCE</scope>
</reference>
<reference evidence="1" key="1">
    <citation type="submission" date="2014-11" db="EMBL/GenBank/DDBJ databases">
        <authorList>
            <person name="Amaro Gonzalez C."/>
        </authorList>
    </citation>
    <scope>NUCLEOTIDE SEQUENCE</scope>
</reference>
<dbReference type="AlphaFoldDB" id="A0A0E9XZL8"/>
<dbReference type="EMBL" id="GBXM01000483">
    <property type="protein sequence ID" value="JAI08095.1"/>
    <property type="molecule type" value="Transcribed_RNA"/>
</dbReference>